<evidence type="ECO:0000313" key="18">
    <source>
        <dbReference type="Proteomes" id="UP000281468"/>
    </source>
</evidence>
<evidence type="ECO:0000256" key="2">
    <source>
        <dbReference type="ARBA" id="ARBA00022692"/>
    </source>
</evidence>
<dbReference type="PANTHER" id="PTHR12763:SF28">
    <property type="entry name" value="GEO10507P1-RELATED"/>
    <property type="match status" value="1"/>
</dbReference>
<evidence type="ECO:0000256" key="6">
    <source>
        <dbReference type="ARBA" id="ARBA00023128"/>
    </source>
</evidence>
<evidence type="ECO:0000256" key="4">
    <source>
        <dbReference type="ARBA" id="ARBA00022989"/>
    </source>
</evidence>
<keyword evidence="7" id="KW-0472">Membrane</keyword>
<keyword evidence="3" id="KW-0999">Mitochondrion inner membrane</keyword>
<evidence type="ECO:0000256" key="5">
    <source>
        <dbReference type="ARBA" id="ARBA00023010"/>
    </source>
</evidence>
<organism evidence="17 18">
    <name type="scientific">Hortaea werneckii</name>
    <name type="common">Black yeast</name>
    <name type="synonym">Cladosporium werneckii</name>
    <dbReference type="NCBI Taxonomy" id="91943"/>
    <lineage>
        <taxon>Eukaryota</taxon>
        <taxon>Fungi</taxon>
        <taxon>Dikarya</taxon>
        <taxon>Ascomycota</taxon>
        <taxon>Pezizomycotina</taxon>
        <taxon>Dothideomycetes</taxon>
        <taxon>Dothideomycetidae</taxon>
        <taxon>Mycosphaerellales</taxon>
        <taxon>Teratosphaeriaceae</taxon>
        <taxon>Hortaea</taxon>
    </lineage>
</organism>
<evidence type="ECO:0000256" key="14">
    <source>
        <dbReference type="SAM" id="MobiDB-lite"/>
    </source>
</evidence>
<dbReference type="GO" id="GO:0030150">
    <property type="term" value="P:protein import into mitochondrial matrix"/>
    <property type="evidence" value="ECO:0007669"/>
    <property type="project" value="TreeGrafter"/>
</dbReference>
<evidence type="ECO:0000313" key="17">
    <source>
        <dbReference type="EMBL" id="RMY89417.1"/>
    </source>
</evidence>
<dbReference type="CDD" id="cd06257">
    <property type="entry name" value="DnaJ"/>
    <property type="match status" value="1"/>
</dbReference>
<dbReference type="VEuPathDB" id="FungiDB:BTJ68_14626"/>
<comment type="similarity">
    <text evidence="9">Belongs to the TIM14 family.</text>
</comment>
<evidence type="ECO:0000256" key="1">
    <source>
        <dbReference type="ARBA" id="ARBA00004434"/>
    </source>
</evidence>
<keyword evidence="5" id="KW-0811">Translocation</keyword>
<dbReference type="Proteomes" id="UP000281468">
    <property type="component" value="Unassembled WGS sequence"/>
</dbReference>
<keyword evidence="15" id="KW-0732">Signal</keyword>
<dbReference type="VEuPathDB" id="FungiDB:BTJ68_15525"/>
<keyword evidence="2" id="KW-0812">Transmembrane</keyword>
<evidence type="ECO:0000256" key="7">
    <source>
        <dbReference type="ARBA" id="ARBA00023136"/>
    </source>
</evidence>
<feature type="region of interest" description="Disordered" evidence="14">
    <location>
        <begin position="65"/>
        <end position="104"/>
    </location>
</feature>
<keyword evidence="5" id="KW-0813">Transport</keyword>
<feature type="compositionally biased region" description="Acidic residues" evidence="14">
    <location>
        <begin position="82"/>
        <end position="95"/>
    </location>
</feature>
<keyword evidence="8" id="KW-0143">Chaperone</keyword>
<dbReference type="SMART" id="SM00271">
    <property type="entry name" value="DnaJ"/>
    <property type="match status" value="1"/>
</dbReference>
<feature type="signal peptide" evidence="15">
    <location>
        <begin position="1"/>
        <end position="22"/>
    </location>
</feature>
<protein>
    <recommendedName>
        <fullName evidence="10">Mitochondrial import inner membrane translocase subunit TIM14</fullName>
    </recommendedName>
    <alternativeName>
        <fullName evidence="12">Mitochondrial import inner membrane translocase subunit tim14</fullName>
    </alternativeName>
    <alternativeName>
        <fullName evidence="11 13">Presequence translocated-associated motor subunit PAM18</fullName>
    </alternativeName>
</protein>
<accession>A0A3M7FL88</accession>
<dbReference type="EMBL" id="QWIQ01000399">
    <property type="protein sequence ID" value="RMY89417.1"/>
    <property type="molecule type" value="Genomic_DNA"/>
</dbReference>
<dbReference type="GO" id="GO:0001671">
    <property type="term" value="F:ATPase activator activity"/>
    <property type="evidence" value="ECO:0007669"/>
    <property type="project" value="TreeGrafter"/>
</dbReference>
<dbReference type="GO" id="GO:0001405">
    <property type="term" value="C:PAM complex, Tim23 associated import motor"/>
    <property type="evidence" value="ECO:0007669"/>
    <property type="project" value="TreeGrafter"/>
</dbReference>
<evidence type="ECO:0000256" key="11">
    <source>
        <dbReference type="ARBA" id="ARBA00041716"/>
    </source>
</evidence>
<keyword evidence="6" id="KW-0496">Mitochondrion</keyword>
<keyword evidence="5" id="KW-0653">Protein transport</keyword>
<comment type="caution">
    <text evidence="17">The sequence shown here is derived from an EMBL/GenBank/DDBJ whole genome shotgun (WGS) entry which is preliminary data.</text>
</comment>
<name>A0A3M7FL88_HORWE</name>
<evidence type="ECO:0000256" key="3">
    <source>
        <dbReference type="ARBA" id="ARBA00022792"/>
    </source>
</evidence>
<feature type="domain" description="J" evidence="16">
    <location>
        <begin position="194"/>
        <end position="249"/>
    </location>
</feature>
<feature type="chain" id="PRO_5018180479" description="Mitochondrial import inner membrane translocase subunit TIM14" evidence="15">
    <location>
        <begin position="23"/>
        <end position="249"/>
    </location>
</feature>
<evidence type="ECO:0000256" key="8">
    <source>
        <dbReference type="ARBA" id="ARBA00023186"/>
    </source>
</evidence>
<proteinExistence type="inferred from homology"/>
<dbReference type="Gene3D" id="1.10.287.110">
    <property type="entry name" value="DnaJ domain"/>
    <property type="match status" value="1"/>
</dbReference>
<evidence type="ECO:0000259" key="16">
    <source>
        <dbReference type="SMART" id="SM00271"/>
    </source>
</evidence>
<feature type="compositionally biased region" description="Low complexity" evidence="14">
    <location>
        <begin position="65"/>
        <end position="75"/>
    </location>
</feature>
<evidence type="ECO:0000256" key="15">
    <source>
        <dbReference type="SAM" id="SignalP"/>
    </source>
</evidence>
<evidence type="ECO:0000256" key="9">
    <source>
        <dbReference type="ARBA" id="ARBA00038105"/>
    </source>
</evidence>
<evidence type="ECO:0000256" key="12">
    <source>
        <dbReference type="ARBA" id="ARBA00067223"/>
    </source>
</evidence>
<dbReference type="AlphaFoldDB" id="A0A3M7FL88"/>
<evidence type="ECO:0000256" key="13">
    <source>
        <dbReference type="ARBA" id="ARBA00075483"/>
    </source>
</evidence>
<comment type="subcellular location">
    <subcellularLocation>
        <location evidence="1">Mitochondrion inner membrane</location>
        <topology evidence="1">Single-pass membrane protein</topology>
    </subcellularLocation>
</comment>
<evidence type="ECO:0000256" key="10">
    <source>
        <dbReference type="ARBA" id="ARBA00040828"/>
    </source>
</evidence>
<dbReference type="FunFam" id="1.10.287.110:FF:000001">
    <property type="entry name" value="Import inner membrane translocase subunit tim14"/>
    <property type="match status" value="1"/>
</dbReference>
<sequence>MHLLAETSIRFLLLLSTSLASAAPPASSSAAATSTAPLPPTLQRTCGPNKLSVCCVVSSNSTTTATTETKTSLPSPVRGQNDDDDTEDDGAGEEEGSGRNETTFDVTPLTVHSCRLKEAGVDCDDLATAACCRVIHVPIGPPEFKDSLAVGVGVAAAAFFGRAGLVALRRYRGGTNAMGKAFYKGGFEKQMTRREAALILETSERGVTRDMIRKKHRQMMLLNHPDRGGSPYLATKINEAKEFLEKGAT</sequence>
<reference evidence="17 18" key="1">
    <citation type="journal article" date="2018" name="BMC Genomics">
        <title>Genomic evidence for intraspecific hybridization in a clonal and extremely halotolerant yeast.</title>
        <authorList>
            <person name="Gostincar C."/>
            <person name="Stajich J.E."/>
            <person name="Zupancic J."/>
            <person name="Zalar P."/>
            <person name="Gunde-Cimerman N."/>
        </authorList>
    </citation>
    <scope>NUCLEOTIDE SEQUENCE [LARGE SCALE GENOMIC DNA]</scope>
    <source>
        <strain evidence="17 18">EXF-171</strain>
    </source>
</reference>
<keyword evidence="4" id="KW-1133">Transmembrane helix</keyword>
<dbReference type="SUPFAM" id="SSF46565">
    <property type="entry name" value="Chaperone J-domain"/>
    <property type="match status" value="1"/>
</dbReference>
<dbReference type="InterPro" id="IPR001623">
    <property type="entry name" value="DnaJ_domain"/>
</dbReference>
<gene>
    <name evidence="17" type="ORF">D0862_10223</name>
</gene>
<dbReference type="PANTHER" id="PTHR12763">
    <property type="match status" value="1"/>
</dbReference>
<dbReference type="InterPro" id="IPR036869">
    <property type="entry name" value="J_dom_sf"/>
</dbReference>